<dbReference type="BioCyc" id="ELEN479437:G1GFY-2621-MONOMER"/>
<dbReference type="KEGG" id="ele:Elen_2599"/>
<dbReference type="EMBL" id="CP001726">
    <property type="protein sequence ID" value="ACV56551.1"/>
    <property type="molecule type" value="Genomic_DNA"/>
</dbReference>
<dbReference type="RefSeq" id="WP_015761273.1">
    <property type="nucleotide sequence ID" value="NC_013204.1"/>
</dbReference>
<reference evidence="1 2" key="1">
    <citation type="journal article" date="2009" name="Stand. Genomic Sci.">
        <title>Complete genome sequence of Eggerthella lenta type strain (IPP VPI 0255).</title>
        <authorList>
            <person name="Saunders E."/>
            <person name="Pukall R."/>
            <person name="Abt B."/>
            <person name="Lapidus A."/>
            <person name="Glavina Del Rio T."/>
            <person name="Copeland A."/>
            <person name="Tice H."/>
            <person name="Cheng J.F."/>
            <person name="Lucas S."/>
            <person name="Chen F."/>
            <person name="Nolan M."/>
            <person name="Bruce D."/>
            <person name="Goodwin L."/>
            <person name="Pitluck S."/>
            <person name="Ivanova N."/>
            <person name="Mavromatis K."/>
            <person name="Ovchinnikova G."/>
            <person name="Pati A."/>
            <person name="Chen A."/>
            <person name="Palaniappan K."/>
            <person name="Land M."/>
            <person name="Hauser L."/>
            <person name="Chang Y.J."/>
            <person name="Jeffries C.D."/>
            <person name="Chain P."/>
            <person name="Meincke L."/>
            <person name="Sims D."/>
            <person name="Brettin T."/>
            <person name="Detter J.C."/>
            <person name="Goker M."/>
            <person name="Bristow J."/>
            <person name="Eisen J.A."/>
            <person name="Markowitz V."/>
            <person name="Hugenholtz P."/>
            <person name="Kyrpides N.C."/>
            <person name="Klenk H.P."/>
            <person name="Han C."/>
        </authorList>
    </citation>
    <scope>NUCLEOTIDE SEQUENCE [LARGE SCALE GENOMIC DNA]</scope>
    <source>
        <strain evidence="2">ATCC 25559 / DSM 2243 / CCUG 17323 / JCM 9979 / KCTC 3265 / NCTC 11813 / VPI 0255 / 1899 B</strain>
    </source>
</reference>
<protein>
    <submittedName>
        <fullName evidence="1">Uncharacterized protein</fullName>
    </submittedName>
</protein>
<evidence type="ECO:0000313" key="1">
    <source>
        <dbReference type="EMBL" id="ACV56551.1"/>
    </source>
</evidence>
<dbReference type="OrthoDB" id="3174795at2"/>
<evidence type="ECO:0000313" key="2">
    <source>
        <dbReference type="Proteomes" id="UP000001377"/>
    </source>
</evidence>
<gene>
    <name evidence="1" type="ordered locus">Elen_2599</name>
</gene>
<accession>C8WLT8</accession>
<proteinExistence type="predicted"/>
<dbReference type="PaxDb" id="479437-Elen_2599"/>
<dbReference type="STRING" id="479437.Elen_2599"/>
<dbReference type="eggNOG" id="ENOG5032CZ0">
    <property type="taxonomic scope" value="Bacteria"/>
</dbReference>
<dbReference type="AlphaFoldDB" id="C8WLT8"/>
<name>C8WLT8_EGGLE</name>
<dbReference type="HOGENOM" id="CLU_1394613_0_0_11"/>
<dbReference type="Proteomes" id="UP000001377">
    <property type="component" value="Chromosome"/>
</dbReference>
<sequence length="171" mass="20244">MPRGRAWTVGELAYIRRWAGRKPAHEIARHLKRTKQAVERQAQRMGVSLKHYESTLVWCPNCCAWRTRLTLGFCPVCSRKQTRAEQMEREKALLDRLAPEERALKRPELHESRIDPKPRLEAVTDGMRPWAAARIEEQNAVLVQRWETLNLDRENAARRRRIERMEDQLKN</sequence>
<organism evidence="1 2">
    <name type="scientific">Eggerthella lenta (strain ATCC 25559 / DSM 2243 / CCUG 17323 / JCM 9979 / KCTC 3265 / NCTC 11813 / VPI 0255 / 1899 B)</name>
    <name type="common">Eubacterium lentum</name>
    <dbReference type="NCBI Taxonomy" id="479437"/>
    <lineage>
        <taxon>Bacteria</taxon>
        <taxon>Bacillati</taxon>
        <taxon>Actinomycetota</taxon>
        <taxon>Coriobacteriia</taxon>
        <taxon>Eggerthellales</taxon>
        <taxon>Eggerthellaceae</taxon>
        <taxon>Eggerthella</taxon>
    </lineage>
</organism>
<keyword evidence="2" id="KW-1185">Reference proteome</keyword>